<evidence type="ECO:0000256" key="1">
    <source>
        <dbReference type="ARBA" id="ARBA00004123"/>
    </source>
</evidence>
<dbReference type="InterPro" id="IPR050370">
    <property type="entry name" value="HES_HEY"/>
</dbReference>
<dbReference type="SMART" id="SM00511">
    <property type="entry name" value="ORANGE"/>
    <property type="match status" value="1"/>
</dbReference>
<gene>
    <name evidence="9" type="ORF">DGYR_LOCUS11570</name>
</gene>
<comment type="caution">
    <text evidence="9">The sequence shown here is derived from an EMBL/GenBank/DDBJ whole genome shotgun (WGS) entry which is preliminary data.</text>
</comment>
<proteinExistence type="predicted"/>
<dbReference type="EMBL" id="CAJFCJ010000019">
    <property type="protein sequence ID" value="CAD5123943.1"/>
    <property type="molecule type" value="Genomic_DNA"/>
</dbReference>
<feature type="compositionally biased region" description="Basic and acidic residues" evidence="6">
    <location>
        <begin position="299"/>
        <end position="308"/>
    </location>
</feature>
<keyword evidence="2" id="KW-0805">Transcription regulation</keyword>
<keyword evidence="5" id="KW-0539">Nucleus</keyword>
<protein>
    <submittedName>
        <fullName evidence="9">DgyrCDS12250</fullName>
    </submittedName>
</protein>
<reference evidence="9 10" key="1">
    <citation type="submission" date="2020-08" db="EMBL/GenBank/DDBJ databases">
        <authorList>
            <person name="Hejnol A."/>
        </authorList>
    </citation>
    <scope>NUCLEOTIDE SEQUENCE [LARGE SCALE GENOMIC DNA]</scope>
</reference>
<evidence type="ECO:0000313" key="9">
    <source>
        <dbReference type="EMBL" id="CAD5123943.1"/>
    </source>
</evidence>
<dbReference type="SUPFAM" id="SSF47459">
    <property type="entry name" value="HLH, helix-loop-helix DNA-binding domain"/>
    <property type="match status" value="1"/>
</dbReference>
<keyword evidence="10" id="KW-1185">Reference proteome</keyword>
<evidence type="ECO:0000256" key="2">
    <source>
        <dbReference type="ARBA" id="ARBA00023015"/>
    </source>
</evidence>
<dbReference type="SMART" id="SM00353">
    <property type="entry name" value="HLH"/>
    <property type="match status" value="1"/>
</dbReference>
<dbReference type="GO" id="GO:0003677">
    <property type="term" value="F:DNA binding"/>
    <property type="evidence" value="ECO:0007669"/>
    <property type="project" value="UniProtKB-KW"/>
</dbReference>
<dbReference type="Proteomes" id="UP000549394">
    <property type="component" value="Unassembled WGS sequence"/>
</dbReference>
<evidence type="ECO:0000256" key="6">
    <source>
        <dbReference type="SAM" id="MobiDB-lite"/>
    </source>
</evidence>
<dbReference type="Gene3D" id="4.10.280.10">
    <property type="entry name" value="Helix-loop-helix DNA-binding domain"/>
    <property type="match status" value="1"/>
</dbReference>
<dbReference type="InterPro" id="IPR003650">
    <property type="entry name" value="Orange_dom"/>
</dbReference>
<dbReference type="GO" id="GO:0006355">
    <property type="term" value="P:regulation of DNA-templated transcription"/>
    <property type="evidence" value="ECO:0007669"/>
    <property type="project" value="InterPro"/>
</dbReference>
<dbReference type="PROSITE" id="PS50888">
    <property type="entry name" value="BHLH"/>
    <property type="match status" value="1"/>
</dbReference>
<dbReference type="GO" id="GO:0046983">
    <property type="term" value="F:protein dimerization activity"/>
    <property type="evidence" value="ECO:0007669"/>
    <property type="project" value="InterPro"/>
</dbReference>
<evidence type="ECO:0000313" key="10">
    <source>
        <dbReference type="Proteomes" id="UP000549394"/>
    </source>
</evidence>
<evidence type="ECO:0000259" key="8">
    <source>
        <dbReference type="PROSITE" id="PS51054"/>
    </source>
</evidence>
<keyword evidence="3" id="KW-0238">DNA-binding</keyword>
<sequence>MADDSDDVVSNSTDCTKKNSKPVMEKRRRARINASLCELKALLLDAMKKDGARHNKMEKADILEYTVRHLRQVQRQQISAAASSDPAVLNKFYAGFNECTNEVSRYLSSVESVDVELRSRILEHLTNCIATSQLGRNLNHNSSSPSSPSSHTIIQQSPISIAPKQEINNNVIKHSHQQQSQQQQQQQQVQVIPTKLANGQMAFVIPSSEQTTTNYVMITSNTCPATASNVVIAAPKQQTIVMQVPVVSECSSDSNNNTIKTPRKRGSSSPMLSSSATSSPSPAKSMKTEDNRPSSQSPKAEEEPWRPW</sequence>
<feature type="domain" description="BHLH" evidence="7">
    <location>
        <begin position="16"/>
        <end position="73"/>
    </location>
</feature>
<dbReference type="InterPro" id="IPR036638">
    <property type="entry name" value="HLH_DNA-bd_sf"/>
</dbReference>
<feature type="compositionally biased region" description="Low complexity" evidence="6">
    <location>
        <begin position="142"/>
        <end position="154"/>
    </location>
</feature>
<dbReference type="InterPro" id="IPR011598">
    <property type="entry name" value="bHLH_dom"/>
</dbReference>
<feature type="region of interest" description="Disordered" evidence="6">
    <location>
        <begin position="249"/>
        <end position="308"/>
    </location>
</feature>
<dbReference type="Pfam" id="PF00010">
    <property type="entry name" value="HLH"/>
    <property type="match status" value="1"/>
</dbReference>
<dbReference type="Pfam" id="PF07527">
    <property type="entry name" value="Hairy_orange"/>
    <property type="match status" value="1"/>
</dbReference>
<evidence type="ECO:0000256" key="5">
    <source>
        <dbReference type="ARBA" id="ARBA00023242"/>
    </source>
</evidence>
<feature type="compositionally biased region" description="Low complexity" evidence="6">
    <location>
        <begin position="267"/>
        <end position="285"/>
    </location>
</feature>
<dbReference type="PROSITE" id="PS51054">
    <property type="entry name" value="ORANGE"/>
    <property type="match status" value="1"/>
</dbReference>
<dbReference type="OrthoDB" id="6085656at2759"/>
<feature type="region of interest" description="Disordered" evidence="6">
    <location>
        <begin position="135"/>
        <end position="154"/>
    </location>
</feature>
<accession>A0A7I8W7M8</accession>
<dbReference type="GO" id="GO:0005634">
    <property type="term" value="C:nucleus"/>
    <property type="evidence" value="ECO:0007669"/>
    <property type="project" value="UniProtKB-SubCell"/>
</dbReference>
<feature type="domain" description="Orange" evidence="8">
    <location>
        <begin position="92"/>
        <end position="125"/>
    </location>
</feature>
<dbReference type="AlphaFoldDB" id="A0A7I8W7M8"/>
<evidence type="ECO:0000259" key="7">
    <source>
        <dbReference type="PROSITE" id="PS50888"/>
    </source>
</evidence>
<comment type="subcellular location">
    <subcellularLocation>
        <location evidence="1">Nucleus</location>
    </subcellularLocation>
</comment>
<organism evidence="9 10">
    <name type="scientific">Dimorphilus gyrociliatus</name>
    <dbReference type="NCBI Taxonomy" id="2664684"/>
    <lineage>
        <taxon>Eukaryota</taxon>
        <taxon>Metazoa</taxon>
        <taxon>Spiralia</taxon>
        <taxon>Lophotrochozoa</taxon>
        <taxon>Annelida</taxon>
        <taxon>Polychaeta</taxon>
        <taxon>Polychaeta incertae sedis</taxon>
        <taxon>Dinophilidae</taxon>
        <taxon>Dimorphilus</taxon>
    </lineage>
</organism>
<evidence type="ECO:0000256" key="4">
    <source>
        <dbReference type="ARBA" id="ARBA00023163"/>
    </source>
</evidence>
<feature type="region of interest" description="Disordered" evidence="6">
    <location>
        <begin position="1"/>
        <end position="26"/>
    </location>
</feature>
<name>A0A7I8W7M8_9ANNE</name>
<dbReference type="Gene3D" id="6.10.250.980">
    <property type="match status" value="1"/>
</dbReference>
<keyword evidence="4" id="KW-0804">Transcription</keyword>
<evidence type="ECO:0000256" key="3">
    <source>
        <dbReference type="ARBA" id="ARBA00023125"/>
    </source>
</evidence>
<dbReference type="FunFam" id="4.10.280.10:FF:000009">
    <property type="entry name" value="Transcription factor HES-1"/>
    <property type="match status" value="1"/>
</dbReference>
<dbReference type="SUPFAM" id="SSF158457">
    <property type="entry name" value="Orange domain-like"/>
    <property type="match status" value="1"/>
</dbReference>
<feature type="compositionally biased region" description="Polar residues" evidence="6">
    <location>
        <begin position="249"/>
        <end position="260"/>
    </location>
</feature>
<dbReference type="PANTHER" id="PTHR10985">
    <property type="entry name" value="BASIC HELIX-LOOP-HELIX TRANSCRIPTION FACTOR, HES-RELATED"/>
    <property type="match status" value="1"/>
</dbReference>